<reference evidence="2 3" key="1">
    <citation type="journal article" date="2018" name="Front. Microbiol.">
        <title>Hydrolytic Capabilities as a Key to Environmental Success: Chitinolytic and Cellulolytic Acidobacteria From Acidic Sub-arctic Soils and Boreal Peatlands.</title>
        <authorList>
            <person name="Belova S.E."/>
            <person name="Ravin N.V."/>
            <person name="Pankratov T.A."/>
            <person name="Rakitin A.L."/>
            <person name="Ivanova A.A."/>
            <person name="Beletsky A.V."/>
            <person name="Mardanov A.V."/>
            <person name="Sinninghe Damste J.S."/>
            <person name="Dedysh S.N."/>
        </authorList>
    </citation>
    <scope>NUCLEOTIDE SEQUENCE [LARGE SCALE GENOMIC DNA]</scope>
    <source>
        <strain evidence="2 3">SBC82</strain>
    </source>
</reference>
<keyword evidence="3" id="KW-1185">Reference proteome</keyword>
<dbReference type="GO" id="GO:0016491">
    <property type="term" value="F:oxidoreductase activity"/>
    <property type="evidence" value="ECO:0007669"/>
    <property type="project" value="UniProtKB-ARBA"/>
</dbReference>
<sequence length="270" mass="29246">MATVAEILVETLALSGLANEGGDVKIALFVPCYVDAFFPEVAIATLQLLERLGHEVVVPPQQTCCGQPMANSGDQAASAATEAHFVDTFKSYDLIVGPSGSCVHHVRLHLDACEQTPEAAHVRKSIRELIEFLHEDIKSLPPIDFKHKVGLHNGCTALRGLGHARPSERVHEPDFSKARDLLTHVGGLEIIQSDRVDECCGFGGSFCVTDEAVSSKMGQDRVADFERNGAEYIASADNSCLMHMKGIIDREKRPLKIVHIAQILNGGPFA</sequence>
<evidence type="ECO:0000313" key="2">
    <source>
        <dbReference type="EMBL" id="AXC13630.1"/>
    </source>
</evidence>
<proteinExistence type="predicted"/>
<dbReference type="AlphaFoldDB" id="A0A2Z5G3M9"/>
<evidence type="ECO:0000259" key="1">
    <source>
        <dbReference type="Pfam" id="PF02754"/>
    </source>
</evidence>
<dbReference type="PANTHER" id="PTHR30296">
    <property type="entry name" value="UNCHARACTERIZED PROTEIN YKGE"/>
    <property type="match status" value="1"/>
</dbReference>
<evidence type="ECO:0000313" key="3">
    <source>
        <dbReference type="Proteomes" id="UP000253606"/>
    </source>
</evidence>
<dbReference type="Proteomes" id="UP000253606">
    <property type="component" value="Chromosome"/>
</dbReference>
<dbReference type="RefSeq" id="WP_201758907.1">
    <property type="nucleotide sequence ID" value="NZ_CP030840.1"/>
</dbReference>
<name>A0A2Z5G3M9_9BACT</name>
<feature type="domain" description="Cysteine-rich" evidence="1">
    <location>
        <begin position="149"/>
        <end position="245"/>
    </location>
</feature>
<protein>
    <submittedName>
        <fullName evidence="2">Putative L-lactate dehydrogenase, Fe-S oxidoreductase subunit YkgE</fullName>
    </submittedName>
</protein>
<dbReference type="EMBL" id="CP030840">
    <property type="protein sequence ID" value="AXC13630.1"/>
    <property type="molecule type" value="Genomic_DNA"/>
</dbReference>
<gene>
    <name evidence="2" type="ORF">ACPOL_4357</name>
</gene>
<dbReference type="PANTHER" id="PTHR30296:SF0">
    <property type="entry name" value="LACTATE UTILIZATION PROTEIN A"/>
    <property type="match status" value="1"/>
</dbReference>
<dbReference type="KEGG" id="abas:ACPOL_4357"/>
<accession>A0A2Z5G3M9</accession>
<organism evidence="2 3">
    <name type="scientific">Acidisarcina polymorpha</name>
    <dbReference type="NCBI Taxonomy" id="2211140"/>
    <lineage>
        <taxon>Bacteria</taxon>
        <taxon>Pseudomonadati</taxon>
        <taxon>Acidobacteriota</taxon>
        <taxon>Terriglobia</taxon>
        <taxon>Terriglobales</taxon>
        <taxon>Acidobacteriaceae</taxon>
        <taxon>Acidisarcina</taxon>
    </lineage>
</organism>
<feature type="domain" description="Cysteine-rich" evidence="1">
    <location>
        <begin position="26"/>
        <end position="106"/>
    </location>
</feature>
<dbReference type="GO" id="GO:0005829">
    <property type="term" value="C:cytosol"/>
    <property type="evidence" value="ECO:0007669"/>
    <property type="project" value="TreeGrafter"/>
</dbReference>
<dbReference type="InterPro" id="IPR004017">
    <property type="entry name" value="Cys_rich_dom"/>
</dbReference>
<dbReference type="Pfam" id="PF02754">
    <property type="entry name" value="CCG"/>
    <property type="match status" value="2"/>
</dbReference>